<dbReference type="STRING" id="1247936.BN2475_250096"/>
<dbReference type="Proteomes" id="UP000187012">
    <property type="component" value="Unassembled WGS sequence"/>
</dbReference>
<organism evidence="1 2">
    <name type="scientific">Paraburkholderia ribeironis</name>
    <dbReference type="NCBI Taxonomy" id="1247936"/>
    <lineage>
        <taxon>Bacteria</taxon>
        <taxon>Pseudomonadati</taxon>
        <taxon>Pseudomonadota</taxon>
        <taxon>Betaproteobacteria</taxon>
        <taxon>Burkholderiales</taxon>
        <taxon>Burkholderiaceae</taxon>
        <taxon>Paraburkholderia</taxon>
    </lineage>
</organism>
<evidence type="ECO:0000313" key="2">
    <source>
        <dbReference type="Proteomes" id="UP000187012"/>
    </source>
</evidence>
<dbReference type="AlphaFoldDB" id="A0A1N7RYS3"/>
<sequence>MYVGALRTPLAAVVYNTQGRQLHRSTRKKIFGKYYCDISLESSVSKYCGRTLLAAPDRPHVSTSRCRVLRQ</sequence>
<reference evidence="1 2" key="1">
    <citation type="submission" date="2016-12" db="EMBL/GenBank/DDBJ databases">
        <authorList>
            <person name="Song W.-J."/>
            <person name="Kurnit D.M."/>
        </authorList>
    </citation>
    <scope>NUCLEOTIDE SEQUENCE [LARGE SCALE GENOMIC DNA]</scope>
    <source>
        <strain evidence="1 2">STM7296</strain>
    </source>
</reference>
<evidence type="ECO:0000313" key="1">
    <source>
        <dbReference type="EMBL" id="SIT40276.1"/>
    </source>
</evidence>
<dbReference type="EMBL" id="CYGX02000025">
    <property type="protein sequence ID" value="SIT40276.1"/>
    <property type="molecule type" value="Genomic_DNA"/>
</dbReference>
<protein>
    <submittedName>
        <fullName evidence="1">Uncharacterized protein</fullName>
    </submittedName>
</protein>
<accession>A0A1N7RYS3</accession>
<proteinExistence type="predicted"/>
<gene>
    <name evidence="1" type="ORF">BN2475_250096</name>
</gene>
<keyword evidence="2" id="KW-1185">Reference proteome</keyword>
<name>A0A1N7RYS3_9BURK</name>